<dbReference type="Pfam" id="PF00348">
    <property type="entry name" value="polyprenyl_synt"/>
    <property type="match status" value="1"/>
</dbReference>
<dbReference type="CDD" id="cd00685">
    <property type="entry name" value="Trans_IPPS_HT"/>
    <property type="match status" value="1"/>
</dbReference>
<dbReference type="GO" id="GO:0046872">
    <property type="term" value="F:metal ion binding"/>
    <property type="evidence" value="ECO:0007669"/>
    <property type="project" value="UniProtKB-KW"/>
</dbReference>
<comment type="caution">
    <text evidence="7">The sequence shown here is derived from an EMBL/GenBank/DDBJ whole genome shotgun (WGS) entry which is preliminary data.</text>
</comment>
<dbReference type="AlphaFoldDB" id="A0A931AVT9"/>
<dbReference type="InterPro" id="IPR008949">
    <property type="entry name" value="Isoprenoid_synthase_dom_sf"/>
</dbReference>
<keyword evidence="4" id="KW-0479">Metal-binding</keyword>
<gene>
    <name evidence="7" type="ORF">I0Q91_08130</name>
</gene>
<dbReference type="PROSITE" id="PS00723">
    <property type="entry name" value="POLYPRENYL_SYNTHASE_1"/>
    <property type="match status" value="1"/>
</dbReference>
<dbReference type="GO" id="GO:0004659">
    <property type="term" value="F:prenyltransferase activity"/>
    <property type="evidence" value="ECO:0007669"/>
    <property type="project" value="InterPro"/>
</dbReference>
<accession>A0A931AVT9</accession>
<evidence type="ECO:0000256" key="4">
    <source>
        <dbReference type="ARBA" id="ARBA00022723"/>
    </source>
</evidence>
<dbReference type="SUPFAM" id="SSF48576">
    <property type="entry name" value="Terpenoid synthases"/>
    <property type="match status" value="1"/>
</dbReference>
<reference evidence="7" key="1">
    <citation type="submission" date="2020-11" db="EMBL/GenBank/DDBJ databases">
        <title>Halonatronomonas betainensis gen. nov., sp. nov. a novel haloalkaliphilic representative of the family Halanaerobiacae capable of betaine degradation.</title>
        <authorList>
            <person name="Boltyanskaya Y."/>
            <person name="Kevbrin V."/>
            <person name="Detkova E."/>
            <person name="Grouzdev D.S."/>
            <person name="Koziaeva V."/>
            <person name="Zhilina T."/>
        </authorList>
    </citation>
    <scope>NUCLEOTIDE SEQUENCE</scope>
    <source>
        <strain evidence="7">Z-7014</strain>
    </source>
</reference>
<evidence type="ECO:0000256" key="1">
    <source>
        <dbReference type="ARBA" id="ARBA00001946"/>
    </source>
</evidence>
<proteinExistence type="inferred from homology"/>
<evidence type="ECO:0000256" key="5">
    <source>
        <dbReference type="ARBA" id="ARBA00022842"/>
    </source>
</evidence>
<evidence type="ECO:0000313" key="8">
    <source>
        <dbReference type="Proteomes" id="UP000621436"/>
    </source>
</evidence>
<keyword evidence="8" id="KW-1185">Reference proteome</keyword>
<evidence type="ECO:0000256" key="2">
    <source>
        <dbReference type="ARBA" id="ARBA00006706"/>
    </source>
</evidence>
<sequence length="322" mass="37065">MTSINHEFETRFKLWLDELDKFINNNITSTEPVFNQAQSRLINAGGKRIRSLLFLISSQADRNREELSNRLIEIAAAIEILHMATLVHDDIADQARLRRGEPSALDEFGSEPALFIGDYFLSKAYHLFFKNLSAESLKFLSSKLPEICAGQMSEFKNRYNYDITVRDYLKQVRRKTGLLFGVASYTGAIEAGFSKASSVHYYRYGLALGMAFQIQDDLLDILGDTETMGKPPLQDIRQGIYTLPVILLLEDNELKVRFIRLIESESYLKILELLENNQYLNQARKIEEQYFKRAAAELDYFVDDPAGDDLEFILNCQNNRRE</sequence>
<dbReference type="InterPro" id="IPR000092">
    <property type="entry name" value="Polyprenyl_synt"/>
</dbReference>
<dbReference type="EMBL" id="JADPIE010000004">
    <property type="protein sequence ID" value="MBF8437041.1"/>
    <property type="molecule type" value="Genomic_DNA"/>
</dbReference>
<dbReference type="SFLD" id="SFLDS00005">
    <property type="entry name" value="Isoprenoid_Synthase_Type_I"/>
    <property type="match status" value="1"/>
</dbReference>
<dbReference type="PANTHER" id="PTHR12001:SF69">
    <property type="entry name" value="ALL TRANS-POLYPRENYL-DIPHOSPHATE SYNTHASE PDSS1"/>
    <property type="match status" value="1"/>
</dbReference>
<keyword evidence="5" id="KW-0460">Magnesium</keyword>
<dbReference type="PROSITE" id="PS00444">
    <property type="entry name" value="POLYPRENYL_SYNTHASE_2"/>
    <property type="match status" value="1"/>
</dbReference>
<keyword evidence="3 6" id="KW-0808">Transferase</keyword>
<dbReference type="GO" id="GO:0008299">
    <property type="term" value="P:isoprenoid biosynthetic process"/>
    <property type="evidence" value="ECO:0007669"/>
    <property type="project" value="InterPro"/>
</dbReference>
<dbReference type="Proteomes" id="UP000621436">
    <property type="component" value="Unassembled WGS sequence"/>
</dbReference>
<name>A0A931AVT9_9FIRM</name>
<comment type="cofactor">
    <cofactor evidence="1">
        <name>Mg(2+)</name>
        <dbReference type="ChEBI" id="CHEBI:18420"/>
    </cofactor>
</comment>
<evidence type="ECO:0000256" key="6">
    <source>
        <dbReference type="RuleBase" id="RU004466"/>
    </source>
</evidence>
<evidence type="ECO:0000313" key="7">
    <source>
        <dbReference type="EMBL" id="MBF8437041.1"/>
    </source>
</evidence>
<dbReference type="PANTHER" id="PTHR12001">
    <property type="entry name" value="GERANYLGERANYL PYROPHOSPHATE SYNTHASE"/>
    <property type="match status" value="1"/>
</dbReference>
<protein>
    <submittedName>
        <fullName evidence="7">Polyprenyl synthetase family protein</fullName>
    </submittedName>
</protein>
<comment type="similarity">
    <text evidence="2 6">Belongs to the FPP/GGPP synthase family.</text>
</comment>
<organism evidence="7 8">
    <name type="scientific">Halonatronomonas betaini</name>
    <dbReference type="NCBI Taxonomy" id="2778430"/>
    <lineage>
        <taxon>Bacteria</taxon>
        <taxon>Bacillati</taxon>
        <taxon>Bacillota</taxon>
        <taxon>Clostridia</taxon>
        <taxon>Halanaerobiales</taxon>
        <taxon>Halarsenatibacteraceae</taxon>
        <taxon>Halonatronomonas</taxon>
    </lineage>
</organism>
<dbReference type="RefSeq" id="WP_270453972.1">
    <property type="nucleotide sequence ID" value="NZ_JADPIE010000004.1"/>
</dbReference>
<evidence type="ECO:0000256" key="3">
    <source>
        <dbReference type="ARBA" id="ARBA00022679"/>
    </source>
</evidence>
<dbReference type="Gene3D" id="1.10.600.10">
    <property type="entry name" value="Farnesyl Diphosphate Synthase"/>
    <property type="match status" value="1"/>
</dbReference>
<dbReference type="InterPro" id="IPR033749">
    <property type="entry name" value="Polyprenyl_synt_CS"/>
</dbReference>